<feature type="domain" description="NADP-dependent oxidoreductase" evidence="2">
    <location>
        <begin position="16"/>
        <end position="319"/>
    </location>
</feature>
<keyword evidence="4" id="KW-1185">Reference proteome</keyword>
<comment type="caution">
    <text evidence="3">The sequence shown here is derived from an EMBL/GenBank/DDBJ whole genome shotgun (WGS) entry which is preliminary data.</text>
</comment>
<dbReference type="GO" id="GO:0005829">
    <property type="term" value="C:cytosol"/>
    <property type="evidence" value="ECO:0007669"/>
    <property type="project" value="TreeGrafter"/>
</dbReference>
<sequence>MDYRHLGQSGLRVPALSFGAGTFGGSGPLFSNWGSTTVDEARDLVDLCLEAGVTLFDTADVYSAGQSEEILGAALKGRREQAIISTKIALPMGDGPGDWGASRGRLISSTEAALARLGTDRIDILQLHAFDSHTPVEEILTTVDMLIRTGKVLHWGVSNYPGWALMQLLERADRHGVPKPVVHQVYYSLIGRDYEWELMPLGAREGVGAMIWSPLGWGRLTGKLRRGAPPPAVSRLHETADMGPPVEERILFDVIDLLVELSAETGKTVPQLAINWLLAQPTVSTVIIGARTRDQLIDNLGATGWSLTAEQLARLTRVSEREAAYPASQYRRQEGFSRLFAPMVRAAAIGA</sequence>
<dbReference type="EMBL" id="QJTE01000015">
    <property type="protein sequence ID" value="PYE80575.1"/>
    <property type="molecule type" value="Genomic_DNA"/>
</dbReference>
<dbReference type="FunFam" id="3.20.20.100:FF:000004">
    <property type="entry name" value="Oxidoreductase, aldo/keto reductase"/>
    <property type="match status" value="1"/>
</dbReference>
<evidence type="ECO:0000313" key="4">
    <source>
        <dbReference type="Proteomes" id="UP000248311"/>
    </source>
</evidence>
<dbReference type="InterPro" id="IPR023210">
    <property type="entry name" value="NADP_OxRdtase_dom"/>
</dbReference>
<proteinExistence type="predicted"/>
<dbReference type="Proteomes" id="UP000248311">
    <property type="component" value="Unassembled WGS sequence"/>
</dbReference>
<dbReference type="InterPro" id="IPR036812">
    <property type="entry name" value="NAD(P)_OxRdtase_dom_sf"/>
</dbReference>
<dbReference type="AlphaFoldDB" id="A0A318SRI7"/>
<dbReference type="Pfam" id="PF00248">
    <property type="entry name" value="Aldo_ket_red"/>
    <property type="match status" value="1"/>
</dbReference>
<dbReference type="Gene3D" id="3.20.20.100">
    <property type="entry name" value="NADP-dependent oxidoreductase domain"/>
    <property type="match status" value="1"/>
</dbReference>
<dbReference type="RefSeq" id="WP_110815792.1">
    <property type="nucleotide sequence ID" value="NZ_QJTE01000015.1"/>
</dbReference>
<evidence type="ECO:0000259" key="2">
    <source>
        <dbReference type="Pfam" id="PF00248"/>
    </source>
</evidence>
<dbReference type="CDD" id="cd19091">
    <property type="entry name" value="AKR_PsAKR"/>
    <property type="match status" value="1"/>
</dbReference>
<evidence type="ECO:0000256" key="1">
    <source>
        <dbReference type="ARBA" id="ARBA00023002"/>
    </source>
</evidence>
<evidence type="ECO:0000313" key="3">
    <source>
        <dbReference type="EMBL" id="PYE80575.1"/>
    </source>
</evidence>
<protein>
    <submittedName>
        <fullName evidence="3">Aryl-alcohol dehydrogenase-like predicted oxidoreductase</fullName>
    </submittedName>
</protein>
<accession>A0A318SRI7</accession>
<dbReference type="PANTHER" id="PTHR43364">
    <property type="entry name" value="NADH-SPECIFIC METHYLGLYOXAL REDUCTASE-RELATED"/>
    <property type="match status" value="1"/>
</dbReference>
<name>A0A318SRI7_9RHOB</name>
<dbReference type="OrthoDB" id="9803483at2"/>
<dbReference type="PANTHER" id="PTHR43364:SF18">
    <property type="entry name" value="OXIDOREDUCTASE"/>
    <property type="match status" value="1"/>
</dbReference>
<dbReference type="GO" id="GO:0016491">
    <property type="term" value="F:oxidoreductase activity"/>
    <property type="evidence" value="ECO:0007669"/>
    <property type="project" value="UniProtKB-KW"/>
</dbReference>
<dbReference type="SUPFAM" id="SSF51430">
    <property type="entry name" value="NAD(P)-linked oxidoreductase"/>
    <property type="match status" value="1"/>
</dbReference>
<reference evidence="3 4" key="1">
    <citation type="submission" date="2018-06" db="EMBL/GenBank/DDBJ databases">
        <title>Genomic Encyclopedia of Type Strains, Phase III (KMG-III): the genomes of soil and plant-associated and newly described type strains.</title>
        <authorList>
            <person name="Whitman W."/>
        </authorList>
    </citation>
    <scope>NUCLEOTIDE SEQUENCE [LARGE SCALE GENOMIC DNA]</scope>
    <source>
        <strain evidence="3 4">CECT 9025</strain>
    </source>
</reference>
<gene>
    <name evidence="3" type="ORF">DFP88_11510</name>
</gene>
<dbReference type="InterPro" id="IPR050523">
    <property type="entry name" value="AKR_Detox_Biosynth"/>
</dbReference>
<keyword evidence="1" id="KW-0560">Oxidoreductase</keyword>
<organism evidence="3 4">
    <name type="scientific">Pseudoroseicyclus aestuarii</name>
    <dbReference type="NCBI Taxonomy" id="1795041"/>
    <lineage>
        <taxon>Bacteria</taxon>
        <taxon>Pseudomonadati</taxon>
        <taxon>Pseudomonadota</taxon>
        <taxon>Alphaproteobacteria</taxon>
        <taxon>Rhodobacterales</taxon>
        <taxon>Paracoccaceae</taxon>
        <taxon>Pseudoroseicyclus</taxon>
    </lineage>
</organism>